<protein>
    <recommendedName>
        <fullName evidence="1">RNase H type-1 domain-containing protein</fullName>
    </recommendedName>
</protein>
<dbReference type="InterPro" id="IPR002156">
    <property type="entry name" value="RNaseH_domain"/>
</dbReference>
<dbReference type="GO" id="GO:0003676">
    <property type="term" value="F:nucleic acid binding"/>
    <property type="evidence" value="ECO:0007669"/>
    <property type="project" value="InterPro"/>
</dbReference>
<name>A0A7J9ICB1_9ROSI</name>
<gene>
    <name evidence="2" type="ORF">Gohar_021597</name>
</gene>
<evidence type="ECO:0000259" key="1">
    <source>
        <dbReference type="Pfam" id="PF13456"/>
    </source>
</evidence>
<reference evidence="2 3" key="1">
    <citation type="journal article" date="2019" name="Genome Biol. Evol.">
        <title>Insights into the evolution of the New World diploid cottons (Gossypium, subgenus Houzingenia) based on genome sequencing.</title>
        <authorList>
            <person name="Grover C.E."/>
            <person name="Arick M.A. 2nd"/>
            <person name="Thrash A."/>
            <person name="Conover J.L."/>
            <person name="Sanders W.S."/>
            <person name="Peterson D.G."/>
            <person name="Frelichowski J.E."/>
            <person name="Scheffler J.A."/>
            <person name="Scheffler B.E."/>
            <person name="Wendel J.F."/>
        </authorList>
    </citation>
    <scope>NUCLEOTIDE SEQUENCE [LARGE SCALE GENOMIC DNA]</scope>
    <source>
        <strain evidence="2">0</strain>
        <tissue evidence="2">Leaf</tissue>
    </source>
</reference>
<dbReference type="EMBL" id="JABFAD010331420">
    <property type="protein sequence ID" value="MBA0819779.1"/>
    <property type="molecule type" value="Genomic_DNA"/>
</dbReference>
<dbReference type="AlphaFoldDB" id="A0A7J9ICB1"/>
<evidence type="ECO:0000313" key="2">
    <source>
        <dbReference type="EMBL" id="MBA0819779.1"/>
    </source>
</evidence>
<dbReference type="InterPro" id="IPR036397">
    <property type="entry name" value="RNaseH_sf"/>
</dbReference>
<dbReference type="Pfam" id="PF13456">
    <property type="entry name" value="RVT_3"/>
    <property type="match status" value="1"/>
</dbReference>
<dbReference type="SUPFAM" id="SSF53098">
    <property type="entry name" value="Ribonuclease H-like"/>
    <property type="match status" value="1"/>
</dbReference>
<comment type="caution">
    <text evidence="2">The sequence shown here is derived from an EMBL/GenBank/DDBJ whole genome shotgun (WGS) entry which is preliminary data.</text>
</comment>
<accession>A0A7J9ICB1</accession>
<dbReference type="InterPro" id="IPR012337">
    <property type="entry name" value="RNaseH-like_sf"/>
</dbReference>
<dbReference type="OrthoDB" id="1002691at2759"/>
<dbReference type="InterPro" id="IPR052929">
    <property type="entry name" value="RNase_H-like_EbsB-rel"/>
</dbReference>
<dbReference type="GO" id="GO:0004523">
    <property type="term" value="F:RNA-DNA hybrid ribonuclease activity"/>
    <property type="evidence" value="ECO:0007669"/>
    <property type="project" value="InterPro"/>
</dbReference>
<sequence length="207" mass="23721">MDHLFRESPISISVWRELSCQAFLQENQLEFVQWLTWVFTKNSASQCRIFCCALWAIWGDRNDRVHKKVSKSGKRKPPDQVVKINFDAAYDKKFNQAAVGIVARESEGKVLLSCSEIYQRVASAFAAEALACPRATQIAIDMHWEKVIIEGDFLSIIKKCKTSIPDKSKSRKQSCAYFSKETMNNKIVVYLVGGVPEYAEEQEERDR</sequence>
<dbReference type="PANTHER" id="PTHR47074">
    <property type="entry name" value="BNAC02G40300D PROTEIN"/>
    <property type="match status" value="1"/>
</dbReference>
<evidence type="ECO:0000313" key="3">
    <source>
        <dbReference type="Proteomes" id="UP000593560"/>
    </source>
</evidence>
<feature type="non-terminal residue" evidence="2">
    <location>
        <position position="207"/>
    </location>
</feature>
<proteinExistence type="predicted"/>
<organism evidence="2 3">
    <name type="scientific">Gossypium harknessii</name>
    <dbReference type="NCBI Taxonomy" id="34285"/>
    <lineage>
        <taxon>Eukaryota</taxon>
        <taxon>Viridiplantae</taxon>
        <taxon>Streptophyta</taxon>
        <taxon>Embryophyta</taxon>
        <taxon>Tracheophyta</taxon>
        <taxon>Spermatophyta</taxon>
        <taxon>Magnoliopsida</taxon>
        <taxon>eudicotyledons</taxon>
        <taxon>Gunneridae</taxon>
        <taxon>Pentapetalae</taxon>
        <taxon>rosids</taxon>
        <taxon>malvids</taxon>
        <taxon>Malvales</taxon>
        <taxon>Malvaceae</taxon>
        <taxon>Malvoideae</taxon>
        <taxon>Gossypium</taxon>
    </lineage>
</organism>
<feature type="domain" description="RNase H type-1" evidence="1">
    <location>
        <begin position="85"/>
        <end position="169"/>
    </location>
</feature>
<dbReference type="PANTHER" id="PTHR47074:SF61">
    <property type="entry name" value="RNASE H TYPE-1 DOMAIN-CONTAINING PROTEIN"/>
    <property type="match status" value="1"/>
</dbReference>
<dbReference type="Gene3D" id="3.30.420.10">
    <property type="entry name" value="Ribonuclease H-like superfamily/Ribonuclease H"/>
    <property type="match status" value="1"/>
</dbReference>
<dbReference type="Proteomes" id="UP000593560">
    <property type="component" value="Unassembled WGS sequence"/>
</dbReference>
<keyword evidence="3" id="KW-1185">Reference proteome</keyword>